<organism evidence="2 3">
    <name type="scientific">Runella defluvii</name>
    <dbReference type="NCBI Taxonomy" id="370973"/>
    <lineage>
        <taxon>Bacteria</taxon>
        <taxon>Pseudomonadati</taxon>
        <taxon>Bacteroidota</taxon>
        <taxon>Cytophagia</taxon>
        <taxon>Cytophagales</taxon>
        <taxon>Spirosomataceae</taxon>
        <taxon>Runella</taxon>
    </lineage>
</organism>
<name>A0A7W5ZGJ0_9BACT</name>
<keyword evidence="3" id="KW-1185">Reference proteome</keyword>
<feature type="chain" id="PRO_5031299823" description="DUF4595 domain-containing protein" evidence="1">
    <location>
        <begin position="22"/>
        <end position="273"/>
    </location>
</feature>
<protein>
    <recommendedName>
        <fullName evidence="4">DUF4595 domain-containing protein</fullName>
    </recommendedName>
</protein>
<sequence length="273" mass="31364">MNLNLAGITLLLIFTSFFSCNKTPKNDPAIENTSPECLLKKSSSLSQGNKGGGGVTAIYNYNNDNKLISYFEIEQNDTTKYTYQENRNNLDSDINPYMVKYVNGLLLTKYFCDKNGKVMRREIFSNPKGKFPTTTIFSEYDSKNYLIKSTQKDQNSTTGEFTGDYYINEFEYSEGSVSKWYTSSFVNKRNSEKHLFYQYIISKIPIKTKIPYFCSFGESDKFYPEQAIKFNGNSTSKGMYVYQFNANGFLLSSEIIFSDGTLSKEFGYIYQCK</sequence>
<dbReference type="RefSeq" id="WP_183971669.1">
    <property type="nucleotide sequence ID" value="NZ_JACIBY010000001.1"/>
</dbReference>
<proteinExistence type="predicted"/>
<gene>
    <name evidence="2" type="ORF">FHS57_000899</name>
</gene>
<evidence type="ECO:0000313" key="2">
    <source>
        <dbReference type="EMBL" id="MBB3836917.1"/>
    </source>
</evidence>
<evidence type="ECO:0000256" key="1">
    <source>
        <dbReference type="SAM" id="SignalP"/>
    </source>
</evidence>
<dbReference type="Proteomes" id="UP000541352">
    <property type="component" value="Unassembled WGS sequence"/>
</dbReference>
<comment type="caution">
    <text evidence="2">The sequence shown here is derived from an EMBL/GenBank/DDBJ whole genome shotgun (WGS) entry which is preliminary data.</text>
</comment>
<feature type="signal peptide" evidence="1">
    <location>
        <begin position="1"/>
        <end position="21"/>
    </location>
</feature>
<dbReference type="EMBL" id="JACIBY010000001">
    <property type="protein sequence ID" value="MBB3836917.1"/>
    <property type="molecule type" value="Genomic_DNA"/>
</dbReference>
<keyword evidence="1" id="KW-0732">Signal</keyword>
<reference evidence="2 3" key="1">
    <citation type="submission" date="2020-08" db="EMBL/GenBank/DDBJ databases">
        <title>Genomic Encyclopedia of Type Strains, Phase IV (KMG-IV): sequencing the most valuable type-strain genomes for metagenomic binning, comparative biology and taxonomic classification.</title>
        <authorList>
            <person name="Goeker M."/>
        </authorList>
    </citation>
    <scope>NUCLEOTIDE SEQUENCE [LARGE SCALE GENOMIC DNA]</scope>
    <source>
        <strain evidence="2 3">DSM 17976</strain>
    </source>
</reference>
<dbReference type="AlphaFoldDB" id="A0A7W5ZGJ0"/>
<evidence type="ECO:0000313" key="3">
    <source>
        <dbReference type="Proteomes" id="UP000541352"/>
    </source>
</evidence>
<evidence type="ECO:0008006" key="4">
    <source>
        <dbReference type="Google" id="ProtNLM"/>
    </source>
</evidence>
<accession>A0A7W5ZGJ0</accession>